<reference evidence="2" key="1">
    <citation type="submission" date="2016-10" db="EMBL/GenBank/DDBJ databases">
        <authorList>
            <person name="Varghese N."/>
            <person name="Submissions S."/>
        </authorList>
    </citation>
    <scope>NUCLEOTIDE SEQUENCE [LARGE SCALE GENOMIC DNA]</scope>
    <source>
        <strain evidence="2">DSM 26542</strain>
    </source>
</reference>
<dbReference type="STRING" id="1150112.SAMN04487893_10783"/>
<organism evidence="1 2">
    <name type="scientific">Myroides guanonis</name>
    <dbReference type="NCBI Taxonomy" id="1150112"/>
    <lineage>
        <taxon>Bacteria</taxon>
        <taxon>Pseudomonadati</taxon>
        <taxon>Bacteroidota</taxon>
        <taxon>Flavobacteriia</taxon>
        <taxon>Flavobacteriales</taxon>
        <taxon>Flavobacteriaceae</taxon>
        <taxon>Myroides</taxon>
    </lineage>
</organism>
<name>A0A1I3R9R6_9FLAO</name>
<keyword evidence="2" id="KW-1185">Reference proteome</keyword>
<gene>
    <name evidence="1" type="ORF">SAMN04487893_10783</name>
</gene>
<evidence type="ECO:0000313" key="2">
    <source>
        <dbReference type="Proteomes" id="UP000243887"/>
    </source>
</evidence>
<sequence>MKTTPIHTFHIPVMGLAYTIDSPIRVAHLGISSVISVMDDELIERLNKLYSEKFELPYKEIGRKVEDFRAKRITAYLDTVDTIVKEKFSNFKKELLDSKKRVTEFLNVLPDSSILKEQAEQYVLDNLSFERFKEVLESYFKPGSIDVNIMTKVDREQYNGKEVLPSIYSDAHAALRGFAESKVQSSLILSAGMNPRLFSYFESFDVFYPQQHKALDKKIVLKVSDYRSALIQGSFLAKKGIWVSEYRVESGLNCGGHAFATDGFLLGPIMAEFKNQRQELIATTHKLLCNALEEKQRYTPEEPLELKITVQGGIGTAEEHQFLLDTYEVDSVGWGSPFLLVPEATSVDVQTRKLLADAKEKDLYLSSISPLGIPFNTVRGTTNEAINKLRNANEKYGSSCPRKYLALDKTHSIEGWCTASKKYQTKEIKALKDIKSTLSDDDYISKIESITEKSCLCIGLANASLMEQNLPIKGEAQGVVVCPGPNMAYFDKEVSLEKMIQHIYGKENVMKHENRPNFLIKELEMYREHFKKELSAITADSSVIAKKKLEKLKNNILNGIDYYKNLFENTSNYFQKDNSKILKELERIKMELSN</sequence>
<accession>A0A1I3R9R6</accession>
<protein>
    <submittedName>
        <fullName evidence="1">Uncharacterized protein</fullName>
    </submittedName>
</protein>
<dbReference type="AlphaFoldDB" id="A0A1I3R9R6"/>
<dbReference type="EMBL" id="FORU01000007">
    <property type="protein sequence ID" value="SFJ42409.1"/>
    <property type="molecule type" value="Genomic_DNA"/>
</dbReference>
<evidence type="ECO:0000313" key="1">
    <source>
        <dbReference type="EMBL" id="SFJ42409.1"/>
    </source>
</evidence>
<proteinExistence type="predicted"/>
<dbReference type="RefSeq" id="WP_090678880.1">
    <property type="nucleotide sequence ID" value="NZ_FORU01000007.1"/>
</dbReference>
<dbReference type="OrthoDB" id="9811599at2"/>
<dbReference type="Proteomes" id="UP000243887">
    <property type="component" value="Unassembled WGS sequence"/>
</dbReference>